<dbReference type="InterPro" id="IPR036597">
    <property type="entry name" value="Fido-like_dom_sf"/>
</dbReference>
<dbReference type="PANTHER" id="PTHR13504:SF38">
    <property type="entry name" value="FIDO DOMAIN-CONTAINING PROTEIN"/>
    <property type="match status" value="1"/>
</dbReference>
<evidence type="ECO:0000259" key="1">
    <source>
        <dbReference type="PROSITE" id="PS51459"/>
    </source>
</evidence>
<keyword evidence="3" id="KW-1185">Reference proteome</keyword>
<dbReference type="PROSITE" id="PS51459">
    <property type="entry name" value="FIDO"/>
    <property type="match status" value="1"/>
</dbReference>
<dbReference type="SUPFAM" id="SSF140931">
    <property type="entry name" value="Fic-like"/>
    <property type="match status" value="1"/>
</dbReference>
<dbReference type="Gene3D" id="1.10.3290.10">
    <property type="entry name" value="Fido-like domain"/>
    <property type="match status" value="1"/>
</dbReference>
<name>A0ABT8HI73_MYCAO</name>
<reference evidence="2" key="1">
    <citation type="submission" date="2023-07" db="EMBL/GenBank/DDBJ databases">
        <title>Degradation of tert-butanol by M. austroafricanum TBA100.</title>
        <authorList>
            <person name="Helbich S."/>
            <person name="Vainshtein Y."/>
        </authorList>
    </citation>
    <scope>NUCLEOTIDE SEQUENCE</scope>
    <source>
        <strain evidence="2">TBA100</strain>
    </source>
</reference>
<dbReference type="InterPro" id="IPR003812">
    <property type="entry name" value="Fido"/>
</dbReference>
<dbReference type="EMBL" id="JAUHTC010000074">
    <property type="protein sequence ID" value="MDN4520436.1"/>
    <property type="molecule type" value="Genomic_DNA"/>
</dbReference>
<dbReference type="PANTHER" id="PTHR13504">
    <property type="entry name" value="FIDO DOMAIN-CONTAINING PROTEIN DDB_G0283145"/>
    <property type="match status" value="1"/>
</dbReference>
<dbReference type="InterPro" id="IPR040198">
    <property type="entry name" value="Fido_containing"/>
</dbReference>
<gene>
    <name evidence="2" type="ORF">QYF68_21805</name>
</gene>
<evidence type="ECO:0000313" key="3">
    <source>
        <dbReference type="Proteomes" id="UP001172687"/>
    </source>
</evidence>
<evidence type="ECO:0000313" key="2">
    <source>
        <dbReference type="EMBL" id="MDN4520436.1"/>
    </source>
</evidence>
<accession>A0ABT8HI73</accession>
<sequence>MKTPMPPPPLPTLMEEVKEDMPRLIRILDGVATTDDDEYLCWDKLRYKEPPEGLTHEEWWMGLKFKRRTSLRQLPLEMIGSRPFAYALPDKVLRELDYVSQRASGQIALPEEVVSKTSRDRYVIQSLIEEAISSSQLEGASTTRREAKRMIAYGEAPKDRSQQMILNNYRAMQRIREISHLPFTPERLCEVHRIVTEKTLNNPTSAGRMQSNPDPADRVKILDEEDRLLHQPPPVAELPERMQRLCDFANAGIDSTPYVPPVVRALTIHFMMGYDHYFEDGNGRTARALFYWSMLKQGFWLTEHLAISLILNEAPAQYARSFIYTEQDDGDLTYFLIYHLDVIRRALDSLDKYLHRKTIELQRARSLLVGGPTGFNHRQVALVQSATRDPSNYYTAESHMNYHAVSKQTARNDLYDLEARGLLERTKIGRQFAWIPRADMVKALEEVASGS</sequence>
<dbReference type="RefSeq" id="WP_105389434.1">
    <property type="nucleotide sequence ID" value="NZ_CP070380.1"/>
</dbReference>
<dbReference type="Pfam" id="PF02661">
    <property type="entry name" value="Fic"/>
    <property type="match status" value="1"/>
</dbReference>
<dbReference type="Proteomes" id="UP001172687">
    <property type="component" value="Unassembled WGS sequence"/>
</dbReference>
<feature type="domain" description="Fido" evidence="1">
    <location>
        <begin position="183"/>
        <end position="341"/>
    </location>
</feature>
<protein>
    <submittedName>
        <fullName evidence="2">Fic family protein</fullName>
    </submittedName>
</protein>
<organism evidence="2 3">
    <name type="scientific">Mycolicibacterium austroafricanum</name>
    <name type="common">Mycobacterium austroafricanum</name>
    <dbReference type="NCBI Taxonomy" id="39687"/>
    <lineage>
        <taxon>Bacteria</taxon>
        <taxon>Bacillati</taxon>
        <taxon>Actinomycetota</taxon>
        <taxon>Actinomycetes</taxon>
        <taxon>Mycobacteriales</taxon>
        <taxon>Mycobacteriaceae</taxon>
        <taxon>Mycolicibacterium</taxon>
    </lineage>
</organism>
<proteinExistence type="predicted"/>
<comment type="caution">
    <text evidence="2">The sequence shown here is derived from an EMBL/GenBank/DDBJ whole genome shotgun (WGS) entry which is preliminary data.</text>
</comment>